<dbReference type="InterPro" id="IPR009875">
    <property type="entry name" value="PilZ_domain"/>
</dbReference>
<dbReference type="Proteomes" id="UP000425960">
    <property type="component" value="Chromosome"/>
</dbReference>
<dbReference type="KEGG" id="dov:DSCO28_66380"/>
<feature type="region of interest" description="Disordered" evidence="1">
    <location>
        <begin position="1"/>
        <end position="22"/>
    </location>
</feature>
<dbReference type="GO" id="GO:0035438">
    <property type="term" value="F:cyclic-di-GMP binding"/>
    <property type="evidence" value="ECO:0007669"/>
    <property type="project" value="InterPro"/>
</dbReference>
<dbReference type="Pfam" id="PF07238">
    <property type="entry name" value="PilZ"/>
    <property type="match status" value="1"/>
</dbReference>
<protein>
    <recommendedName>
        <fullName evidence="2">PilZ domain-containing protein</fullName>
    </recommendedName>
</protein>
<reference evidence="3 4" key="1">
    <citation type="submission" date="2019-11" db="EMBL/GenBank/DDBJ databases">
        <title>Comparative genomics of hydrocarbon-degrading Desulfosarcina strains.</title>
        <authorList>
            <person name="Watanabe M."/>
            <person name="Kojima H."/>
            <person name="Fukui M."/>
        </authorList>
    </citation>
    <scope>NUCLEOTIDE SEQUENCE [LARGE SCALE GENOMIC DNA]</scope>
    <source>
        <strain evidence="3 4">28bB2T</strain>
    </source>
</reference>
<dbReference type="SUPFAM" id="SSF141371">
    <property type="entry name" value="PilZ domain-like"/>
    <property type="match status" value="1"/>
</dbReference>
<feature type="compositionally biased region" description="Polar residues" evidence="1">
    <location>
        <begin position="1"/>
        <end position="10"/>
    </location>
</feature>
<evidence type="ECO:0000256" key="1">
    <source>
        <dbReference type="SAM" id="MobiDB-lite"/>
    </source>
</evidence>
<dbReference type="AlphaFoldDB" id="A0A5K8A0M6"/>
<evidence type="ECO:0000313" key="3">
    <source>
        <dbReference type="EMBL" id="BBO86072.1"/>
    </source>
</evidence>
<evidence type="ECO:0000259" key="2">
    <source>
        <dbReference type="Pfam" id="PF07238"/>
    </source>
</evidence>
<dbReference type="Gene3D" id="2.40.10.220">
    <property type="entry name" value="predicted glycosyltransferase like domains"/>
    <property type="match status" value="1"/>
</dbReference>
<name>A0A5K8A0M6_9BACT</name>
<organism evidence="3 4">
    <name type="scientific">Desulfosarcina ovata subsp. sediminis</name>
    <dbReference type="NCBI Taxonomy" id="885957"/>
    <lineage>
        <taxon>Bacteria</taxon>
        <taxon>Pseudomonadati</taxon>
        <taxon>Thermodesulfobacteriota</taxon>
        <taxon>Desulfobacteria</taxon>
        <taxon>Desulfobacterales</taxon>
        <taxon>Desulfosarcinaceae</taxon>
        <taxon>Desulfosarcina</taxon>
    </lineage>
</organism>
<feature type="domain" description="PilZ" evidence="2">
    <location>
        <begin position="75"/>
        <end position="176"/>
    </location>
</feature>
<sequence length="177" mass="20216">MVHDNASQLAEPNAGHSDTKKEPRVFLNERQEGTFICPACNKGVIRDLSRFSGIESAVRLKCKCSCGHVYRVLVERRAHFRKSVNLLGRYFYKRGDGVHKRGLIRVRDISQSGLLFAVNSEPEFKTGDTLTVEFTLDDRDRSEIREEGVVKRIQANMVGIAFRTTDHYGKLGHYLFR</sequence>
<proteinExistence type="predicted"/>
<dbReference type="EMBL" id="AP021876">
    <property type="protein sequence ID" value="BBO86072.1"/>
    <property type="molecule type" value="Genomic_DNA"/>
</dbReference>
<evidence type="ECO:0000313" key="4">
    <source>
        <dbReference type="Proteomes" id="UP000425960"/>
    </source>
</evidence>
<dbReference type="RefSeq" id="WP_155325493.1">
    <property type="nucleotide sequence ID" value="NZ_AP021876.1"/>
</dbReference>
<gene>
    <name evidence="3" type="ORF">DSCO28_66380</name>
</gene>
<accession>A0A5K8A0M6</accession>